<protein>
    <recommendedName>
        <fullName evidence="3">RUN domain-containing protein 3A</fullName>
    </recommendedName>
</protein>
<evidence type="ECO:0000256" key="2">
    <source>
        <dbReference type="ARBA" id="ARBA00034727"/>
    </source>
</evidence>
<comment type="function">
    <text evidence="4">May act as an effector of RAP2A in neuronal cells.</text>
</comment>
<accession>A0A452UCW8</accession>
<keyword evidence="1" id="KW-0175">Coiled coil</keyword>
<dbReference type="InterPro" id="IPR037213">
    <property type="entry name" value="Run_dom_sf"/>
</dbReference>
<evidence type="ECO:0000256" key="5">
    <source>
        <dbReference type="ARBA" id="ARBA00065152"/>
    </source>
</evidence>
<evidence type="ECO:0000256" key="4">
    <source>
        <dbReference type="ARBA" id="ARBA00056205"/>
    </source>
</evidence>
<dbReference type="PANTHER" id="PTHR46251:SF4">
    <property type="entry name" value="RUN DOMAIN-CONTAINING PROTEIN 3A"/>
    <property type="match status" value="1"/>
</dbReference>
<evidence type="ECO:0000259" key="6">
    <source>
        <dbReference type="PROSITE" id="PS50826"/>
    </source>
</evidence>
<organism evidence="7">
    <name type="scientific">Ursus maritimus</name>
    <name type="common">Polar bear</name>
    <name type="synonym">Thalarctos maritimus</name>
    <dbReference type="NCBI Taxonomy" id="29073"/>
    <lineage>
        <taxon>Eukaryota</taxon>
        <taxon>Metazoa</taxon>
        <taxon>Chordata</taxon>
        <taxon>Craniata</taxon>
        <taxon>Vertebrata</taxon>
        <taxon>Euteleostomi</taxon>
        <taxon>Mammalia</taxon>
        <taxon>Eutheria</taxon>
        <taxon>Laurasiatheria</taxon>
        <taxon>Carnivora</taxon>
        <taxon>Caniformia</taxon>
        <taxon>Ursidae</taxon>
        <taxon>Ursus</taxon>
    </lineage>
</organism>
<dbReference type="InterPro" id="IPR004012">
    <property type="entry name" value="Run_dom"/>
</dbReference>
<dbReference type="GeneTree" id="ENSGT00940000158922"/>
<dbReference type="Pfam" id="PF02759">
    <property type="entry name" value="RUN"/>
    <property type="match status" value="1"/>
</dbReference>
<comment type="similarity">
    <text evidence="2">Belongs to the RUNDC3 family.</text>
</comment>
<dbReference type="FunFam" id="1.20.58.900:FF:000005">
    <property type="entry name" value="RUN domain-containing protein 3A isoform X1"/>
    <property type="match status" value="1"/>
</dbReference>
<feature type="domain" description="RUN" evidence="6">
    <location>
        <begin position="56"/>
        <end position="193"/>
    </location>
</feature>
<proteinExistence type="inferred from homology"/>
<dbReference type="InterPro" id="IPR047340">
    <property type="entry name" value="RUNDC3A_B"/>
</dbReference>
<reference evidence="7" key="1">
    <citation type="submission" date="2019-03" db="UniProtKB">
        <authorList>
            <consortium name="Ensembl"/>
        </authorList>
    </citation>
    <scope>IDENTIFICATION</scope>
</reference>
<dbReference type="SUPFAM" id="SSF140741">
    <property type="entry name" value="RUN domain-like"/>
    <property type="match status" value="1"/>
</dbReference>
<dbReference type="Gene3D" id="1.20.58.900">
    <property type="match status" value="1"/>
</dbReference>
<evidence type="ECO:0000313" key="7">
    <source>
        <dbReference type="Ensembl" id="ENSUMAP00000018779"/>
    </source>
</evidence>
<dbReference type="Ensembl" id="ENSUMAT00000022209.1">
    <property type="protein sequence ID" value="ENSUMAP00000018779.1"/>
    <property type="gene ID" value="ENSUMAG00000013780.1"/>
</dbReference>
<dbReference type="SMART" id="SM00593">
    <property type="entry name" value="RUN"/>
    <property type="match status" value="1"/>
</dbReference>
<dbReference type="PANTHER" id="PTHR46251">
    <property type="entry name" value="RUN DOMAIN-CONTAINING 3 PROTEIN RUNDC3"/>
    <property type="match status" value="1"/>
</dbReference>
<comment type="subunit">
    <text evidence="5">Interacts with the GTP-bound form of RAP2A.</text>
</comment>
<dbReference type="AlphaFoldDB" id="A0A452UCW8"/>
<name>A0A452UCW8_URSMA</name>
<evidence type="ECO:0000256" key="3">
    <source>
        <dbReference type="ARBA" id="ARBA00034858"/>
    </source>
</evidence>
<evidence type="ECO:0000256" key="1">
    <source>
        <dbReference type="ARBA" id="ARBA00023054"/>
    </source>
</evidence>
<dbReference type="PROSITE" id="PS50826">
    <property type="entry name" value="RUN"/>
    <property type="match status" value="1"/>
</dbReference>
<dbReference type="GO" id="GO:0010753">
    <property type="term" value="P:positive regulation of cGMP-mediated signaling"/>
    <property type="evidence" value="ECO:0007669"/>
    <property type="project" value="TreeGrafter"/>
</dbReference>
<sequence length="254" mass="27996">MAEGDEGCWAPASRPHWLPLVPLLSEKPGVWTPKAPSRDLFSVKTLLEKYTAEPIDDSSEEFVNFAAILEQILSHRFKACAPAGPVSWFSSDGQRGFWDYIRLACSKVPNNCVSSIENMENISTARAKGRAWIRVALMEKRMSEYITTALRDTRTTRRFYDSGAIMLREEATVLTGMLIGLSAIDFRWGLGGGGGGSLAPIVHTLIPSSPLSLCIPRSHSFLSPQGRGSEGIRQIKTRRLRATLSVGGWDWALS</sequence>